<dbReference type="AlphaFoldDB" id="D2S7M4"/>
<evidence type="ECO:0000313" key="11">
    <source>
        <dbReference type="EMBL" id="ADB75483.1"/>
    </source>
</evidence>
<dbReference type="InterPro" id="IPR001041">
    <property type="entry name" value="2Fe-2S_ferredoxin-type"/>
</dbReference>
<keyword evidence="8" id="KW-0411">Iron-sulfur</keyword>
<dbReference type="GO" id="GO:0046872">
    <property type="term" value="F:metal ion binding"/>
    <property type="evidence" value="ECO:0007669"/>
    <property type="project" value="UniProtKB-KW"/>
</dbReference>
<keyword evidence="7" id="KW-0408">Iron</keyword>
<dbReference type="GO" id="GO:0016491">
    <property type="term" value="F:oxidoreductase activity"/>
    <property type="evidence" value="ECO:0007669"/>
    <property type="project" value="UniProtKB-KW"/>
</dbReference>
<dbReference type="Pfam" id="PF00111">
    <property type="entry name" value="Fer2"/>
    <property type="match status" value="1"/>
</dbReference>
<dbReference type="eggNOG" id="COG1018">
    <property type="taxonomic scope" value="Bacteria"/>
</dbReference>
<dbReference type="STRING" id="526225.Gobs_2855"/>
<sequence>MTEPSSPVAVLDAVPPVRSPAGGHAGLTAHPSALPVWGDTDNCTLVCRQVLDITHDVKTFLFESEDPALFHYDPGQFITLRLQMGGRAVDRCYTISTPPTRPHLIGITVKRQPGGLVSNWLHDTMGSGQRISADGPFGLFSVARHPAGKYLFLSAGSGITPLMSMTRTLHDLGADTDVLFVHSARTPSDIVFQRELDVMASVAPTLRVAHVCERDSPREPWVGLRGFLSDEMLRVLAPDLQEREVFCCGPAPYMAAVRRMLDTAGFDMTRYHEESFSFGELTVEAAPAPADSAGADGSQPPSAGAQPVAFSVEFVRSGRTFICGADENVLDAAYAAGLAPPSSCGQGMCGTCKTTMLSGSVDMQHQGGIRPREIAQHKLLICCSKPLSDLRIDA</sequence>
<dbReference type="Gene3D" id="3.10.20.30">
    <property type="match status" value="1"/>
</dbReference>
<dbReference type="InterPro" id="IPR017927">
    <property type="entry name" value="FAD-bd_FR_type"/>
</dbReference>
<evidence type="ECO:0000256" key="6">
    <source>
        <dbReference type="ARBA" id="ARBA00023002"/>
    </source>
</evidence>
<dbReference type="InterPro" id="IPR008333">
    <property type="entry name" value="Cbr1-like_FAD-bd_dom"/>
</dbReference>
<dbReference type="Gene3D" id="2.40.30.10">
    <property type="entry name" value="Translation factors"/>
    <property type="match status" value="1"/>
</dbReference>
<gene>
    <name evidence="11" type="ordered locus">Gobs_2855</name>
</gene>
<dbReference type="EMBL" id="CP001867">
    <property type="protein sequence ID" value="ADB75483.1"/>
    <property type="molecule type" value="Genomic_DNA"/>
</dbReference>
<evidence type="ECO:0000313" key="12">
    <source>
        <dbReference type="Proteomes" id="UP000001382"/>
    </source>
</evidence>
<dbReference type="KEGG" id="gob:Gobs_2855"/>
<reference evidence="11 12" key="1">
    <citation type="journal article" date="2010" name="Stand. Genomic Sci.">
        <title>Complete genome sequence of Geodermatophilus obscurus type strain (G-20).</title>
        <authorList>
            <person name="Ivanova N."/>
            <person name="Sikorski J."/>
            <person name="Jando M."/>
            <person name="Munk C."/>
            <person name="Lapidus A."/>
            <person name="Glavina Del Rio T."/>
            <person name="Copeland A."/>
            <person name="Tice H."/>
            <person name="Cheng J.-F."/>
            <person name="Lucas S."/>
            <person name="Chen F."/>
            <person name="Nolan M."/>
            <person name="Bruce D."/>
            <person name="Goodwin L."/>
            <person name="Pitluck S."/>
            <person name="Mavromatis K."/>
            <person name="Mikhailova N."/>
            <person name="Pati A."/>
            <person name="Chen A."/>
            <person name="Palaniappan K."/>
            <person name="Land M."/>
            <person name="Hauser L."/>
            <person name="Chang Y.-J."/>
            <person name="Jeffries C.D."/>
            <person name="Meincke L."/>
            <person name="Brettin T."/>
            <person name="Detter J.C."/>
            <person name="Detter J.C."/>
            <person name="Rohde M."/>
            <person name="Goeker M."/>
            <person name="Bristow J."/>
            <person name="Eisen J.A."/>
            <person name="Markowitz V."/>
            <person name="Hugenholtz P."/>
            <person name="Kyrpides N.C."/>
            <person name="Klenk H.-P."/>
        </authorList>
    </citation>
    <scope>NUCLEOTIDE SEQUENCE [LARGE SCALE GENOMIC DNA]</scope>
    <source>
        <strain evidence="12">ATCC 25078 / DSM 43160 / JCM 3152 / KCC A-0152 / KCTC 9177 / NBRC 13315 / NRRL B-3577 / G-20</strain>
    </source>
</reference>
<evidence type="ECO:0000259" key="9">
    <source>
        <dbReference type="PROSITE" id="PS51085"/>
    </source>
</evidence>
<dbReference type="OrthoDB" id="9796486at2"/>
<dbReference type="HOGENOM" id="CLU_003827_14_3_11"/>
<dbReference type="InterPro" id="IPR006058">
    <property type="entry name" value="2Fe2S_fd_BS"/>
</dbReference>
<feature type="domain" description="2Fe-2S ferredoxin-type" evidence="9">
    <location>
        <begin position="310"/>
        <end position="394"/>
    </location>
</feature>
<dbReference type="SUPFAM" id="SSF52343">
    <property type="entry name" value="Ferredoxin reductase-like, C-terminal NADP-linked domain"/>
    <property type="match status" value="1"/>
</dbReference>
<dbReference type="Pfam" id="PF00175">
    <property type="entry name" value="NAD_binding_1"/>
    <property type="match status" value="1"/>
</dbReference>
<keyword evidence="3" id="KW-0001">2Fe-2S</keyword>
<dbReference type="CDD" id="cd00207">
    <property type="entry name" value="fer2"/>
    <property type="match status" value="1"/>
</dbReference>
<evidence type="ECO:0000256" key="3">
    <source>
        <dbReference type="ARBA" id="ARBA00022714"/>
    </source>
</evidence>
<evidence type="ECO:0000256" key="5">
    <source>
        <dbReference type="ARBA" id="ARBA00022827"/>
    </source>
</evidence>
<keyword evidence="5" id="KW-0274">FAD</keyword>
<evidence type="ECO:0000256" key="2">
    <source>
        <dbReference type="ARBA" id="ARBA00022630"/>
    </source>
</evidence>
<keyword evidence="4" id="KW-0479">Metal-binding</keyword>
<accession>D2S7M4</accession>
<dbReference type="RefSeq" id="WP_012948916.1">
    <property type="nucleotide sequence ID" value="NC_013757.1"/>
</dbReference>
<evidence type="ECO:0000259" key="10">
    <source>
        <dbReference type="PROSITE" id="PS51384"/>
    </source>
</evidence>
<dbReference type="Proteomes" id="UP000001382">
    <property type="component" value="Chromosome"/>
</dbReference>
<dbReference type="InterPro" id="IPR050415">
    <property type="entry name" value="MRET"/>
</dbReference>
<organism evidence="11 12">
    <name type="scientific">Geodermatophilus obscurus (strain ATCC 25078 / DSM 43160 / JCM 3152 / CCUG 61914 / KCC A-0152 / KCTC 9177 / NBRC 13315 / NRRL B-3577 / G-20)</name>
    <dbReference type="NCBI Taxonomy" id="526225"/>
    <lineage>
        <taxon>Bacteria</taxon>
        <taxon>Bacillati</taxon>
        <taxon>Actinomycetota</taxon>
        <taxon>Actinomycetes</taxon>
        <taxon>Geodermatophilales</taxon>
        <taxon>Geodermatophilaceae</taxon>
        <taxon>Geodermatophilus</taxon>
    </lineage>
</organism>
<feature type="domain" description="FAD-binding FR-type" evidence="10">
    <location>
        <begin position="38"/>
        <end position="143"/>
    </location>
</feature>
<comment type="cofactor">
    <cofactor evidence="1">
        <name>FAD</name>
        <dbReference type="ChEBI" id="CHEBI:57692"/>
    </cofactor>
</comment>
<evidence type="ECO:0000256" key="7">
    <source>
        <dbReference type="ARBA" id="ARBA00023004"/>
    </source>
</evidence>
<reference evidence="12" key="2">
    <citation type="submission" date="2010-01" db="EMBL/GenBank/DDBJ databases">
        <title>The complete genome of Geodermatophilus obscurus DSM 43160.</title>
        <authorList>
            <consortium name="US DOE Joint Genome Institute (JGI-PGF)"/>
            <person name="Lucas S."/>
            <person name="Copeland A."/>
            <person name="Lapidus A."/>
            <person name="Glavina del Rio T."/>
            <person name="Dalin E."/>
            <person name="Tice H."/>
            <person name="Bruce D."/>
            <person name="Goodwin L."/>
            <person name="Pitluck S."/>
            <person name="Kyrpides N."/>
            <person name="Mavromatis K."/>
            <person name="Ivanova N."/>
            <person name="Munk A.C."/>
            <person name="Brettin T."/>
            <person name="Detter J.C."/>
            <person name="Han C."/>
            <person name="Larimer F."/>
            <person name="Land M."/>
            <person name="Hauser L."/>
            <person name="Markowitz V."/>
            <person name="Cheng J.-F."/>
            <person name="Hugenholtz P."/>
            <person name="Woyke T."/>
            <person name="Wu D."/>
            <person name="Jando M."/>
            <person name="Schneider S."/>
            <person name="Klenk H.-P."/>
            <person name="Eisen J.A."/>
        </authorList>
    </citation>
    <scope>NUCLEOTIDE SEQUENCE [LARGE SCALE GENOMIC DNA]</scope>
    <source>
        <strain evidence="12">ATCC 25078 / DSM 43160 / JCM 3152 / KCC A-0152 / KCTC 9177 / NBRC 13315 / NRRL B-3577 / G-20</strain>
    </source>
</reference>
<dbReference type="GO" id="GO:0051537">
    <property type="term" value="F:2 iron, 2 sulfur cluster binding"/>
    <property type="evidence" value="ECO:0007669"/>
    <property type="project" value="UniProtKB-KW"/>
</dbReference>
<dbReference type="CDD" id="cd06215">
    <property type="entry name" value="FNR_iron_sulfur_binding_1"/>
    <property type="match status" value="1"/>
</dbReference>
<dbReference type="PRINTS" id="PR00410">
    <property type="entry name" value="PHEHYDRXLASE"/>
</dbReference>
<dbReference type="PANTHER" id="PTHR47354:SF6">
    <property type="entry name" value="NADH OXIDOREDUCTASE HCR"/>
    <property type="match status" value="1"/>
</dbReference>
<dbReference type="InterPro" id="IPR012675">
    <property type="entry name" value="Beta-grasp_dom_sf"/>
</dbReference>
<name>D2S7M4_GEOOG</name>
<evidence type="ECO:0000256" key="8">
    <source>
        <dbReference type="ARBA" id="ARBA00023014"/>
    </source>
</evidence>
<dbReference type="PROSITE" id="PS00197">
    <property type="entry name" value="2FE2S_FER_1"/>
    <property type="match status" value="1"/>
</dbReference>
<dbReference type="Gene3D" id="3.40.50.80">
    <property type="entry name" value="Nucleotide-binding domain of ferredoxin-NADP reductase (FNR) module"/>
    <property type="match status" value="1"/>
</dbReference>
<dbReference type="InterPro" id="IPR036010">
    <property type="entry name" value="2Fe-2S_ferredoxin-like_sf"/>
</dbReference>
<dbReference type="PANTHER" id="PTHR47354">
    <property type="entry name" value="NADH OXIDOREDUCTASE HCR"/>
    <property type="match status" value="1"/>
</dbReference>
<dbReference type="PROSITE" id="PS51384">
    <property type="entry name" value="FAD_FR"/>
    <property type="match status" value="1"/>
</dbReference>
<evidence type="ECO:0000256" key="4">
    <source>
        <dbReference type="ARBA" id="ARBA00022723"/>
    </source>
</evidence>
<dbReference type="InterPro" id="IPR039261">
    <property type="entry name" value="FNR_nucleotide-bd"/>
</dbReference>
<dbReference type="Pfam" id="PF00970">
    <property type="entry name" value="FAD_binding_6"/>
    <property type="match status" value="1"/>
</dbReference>
<dbReference type="SUPFAM" id="SSF54292">
    <property type="entry name" value="2Fe-2S ferredoxin-like"/>
    <property type="match status" value="1"/>
</dbReference>
<evidence type="ECO:0000256" key="1">
    <source>
        <dbReference type="ARBA" id="ARBA00001974"/>
    </source>
</evidence>
<protein>
    <submittedName>
        <fullName evidence="11">Ferredoxin</fullName>
    </submittedName>
</protein>
<dbReference type="InterPro" id="IPR017938">
    <property type="entry name" value="Riboflavin_synthase-like_b-brl"/>
</dbReference>
<proteinExistence type="predicted"/>
<keyword evidence="6" id="KW-0560">Oxidoreductase</keyword>
<keyword evidence="12" id="KW-1185">Reference proteome</keyword>
<dbReference type="InterPro" id="IPR001433">
    <property type="entry name" value="OxRdtase_FAD/NAD-bd"/>
</dbReference>
<dbReference type="SUPFAM" id="SSF63380">
    <property type="entry name" value="Riboflavin synthase domain-like"/>
    <property type="match status" value="1"/>
</dbReference>
<keyword evidence="2" id="KW-0285">Flavoprotein</keyword>
<dbReference type="PROSITE" id="PS51085">
    <property type="entry name" value="2FE2S_FER_2"/>
    <property type="match status" value="1"/>
</dbReference>